<dbReference type="Proteomes" id="UP000268469">
    <property type="component" value="Unassembled WGS sequence"/>
</dbReference>
<dbReference type="SUPFAM" id="SSF141371">
    <property type="entry name" value="PilZ domain-like"/>
    <property type="match status" value="1"/>
</dbReference>
<protein>
    <recommendedName>
        <fullName evidence="1">PilZ domain-containing protein</fullName>
    </recommendedName>
</protein>
<evidence type="ECO:0000313" key="2">
    <source>
        <dbReference type="EMBL" id="RKX70510.1"/>
    </source>
</evidence>
<dbReference type="InterPro" id="IPR009875">
    <property type="entry name" value="PilZ_domain"/>
</dbReference>
<comment type="caution">
    <text evidence="2">The sequence shown here is derived from an EMBL/GenBank/DDBJ whole genome shotgun (WGS) entry which is preliminary data.</text>
</comment>
<dbReference type="AlphaFoldDB" id="A0A660SKM7"/>
<reference evidence="2 3" key="1">
    <citation type="submission" date="2018-06" db="EMBL/GenBank/DDBJ databases">
        <title>Extensive metabolic versatility and redundancy in microbially diverse, dynamic hydrothermal sediments.</title>
        <authorList>
            <person name="Dombrowski N."/>
            <person name="Teske A."/>
            <person name="Baker B.J."/>
        </authorList>
    </citation>
    <scope>NUCLEOTIDE SEQUENCE [LARGE SCALE GENOMIC DNA]</scope>
    <source>
        <strain evidence="2">B36_G15</strain>
    </source>
</reference>
<feature type="domain" description="PilZ" evidence="1">
    <location>
        <begin position="10"/>
        <end position="111"/>
    </location>
</feature>
<dbReference type="Gene3D" id="2.40.10.220">
    <property type="entry name" value="predicted glycosyltransferase like domains"/>
    <property type="match status" value="1"/>
</dbReference>
<proteinExistence type="predicted"/>
<sequence length="122" mass="14529">MEEEKRFGRKRRSERVRTLNFVDITRYDKLGYPIYGAVARSLDLSKEGIRIECPDDFSVGTELELEIALKEEFLTLNARVVWKKKMDDLFHYGLEFTSVPEDKRPTLERFIEIWKNLKIDIL</sequence>
<accession>A0A660SKM7</accession>
<dbReference type="GO" id="GO:0035438">
    <property type="term" value="F:cyclic-di-GMP binding"/>
    <property type="evidence" value="ECO:0007669"/>
    <property type="project" value="InterPro"/>
</dbReference>
<dbReference type="Pfam" id="PF07238">
    <property type="entry name" value="PilZ"/>
    <property type="match status" value="1"/>
</dbReference>
<dbReference type="EMBL" id="QNBE01000037">
    <property type="protein sequence ID" value="RKX70510.1"/>
    <property type="molecule type" value="Genomic_DNA"/>
</dbReference>
<evidence type="ECO:0000259" key="1">
    <source>
        <dbReference type="Pfam" id="PF07238"/>
    </source>
</evidence>
<organism evidence="2 3">
    <name type="scientific">candidate division WOR-3 bacterium</name>
    <dbReference type="NCBI Taxonomy" id="2052148"/>
    <lineage>
        <taxon>Bacteria</taxon>
        <taxon>Bacteria division WOR-3</taxon>
    </lineage>
</organism>
<gene>
    <name evidence="2" type="ORF">DRP53_04775</name>
</gene>
<name>A0A660SKM7_UNCW3</name>
<evidence type="ECO:0000313" key="3">
    <source>
        <dbReference type="Proteomes" id="UP000268469"/>
    </source>
</evidence>